<name>A0AAN7RT62_MYCAM</name>
<reference evidence="1 2" key="1">
    <citation type="journal article" date="2023" name="J. Hered.">
        <title>Chromosome-level genome of the wood stork (Mycteria americana) provides insight into avian chromosome evolution.</title>
        <authorList>
            <person name="Flamio R. Jr."/>
            <person name="Ramstad K.M."/>
        </authorList>
    </citation>
    <scope>NUCLEOTIDE SEQUENCE [LARGE SCALE GENOMIC DNA]</scope>
    <source>
        <strain evidence="1">JAX WOST 10</strain>
    </source>
</reference>
<comment type="caution">
    <text evidence="1">The sequence shown here is derived from an EMBL/GenBank/DDBJ whole genome shotgun (WGS) entry which is preliminary data.</text>
</comment>
<dbReference type="PANTHER" id="PTHR33332">
    <property type="entry name" value="REVERSE TRANSCRIPTASE DOMAIN-CONTAINING PROTEIN"/>
    <property type="match status" value="1"/>
</dbReference>
<evidence type="ECO:0000313" key="2">
    <source>
        <dbReference type="Proteomes" id="UP001333110"/>
    </source>
</evidence>
<evidence type="ECO:0008006" key="3">
    <source>
        <dbReference type="Google" id="ProtNLM"/>
    </source>
</evidence>
<accession>A0AAN7RT62</accession>
<dbReference type="EMBL" id="JAUNZN010000006">
    <property type="protein sequence ID" value="KAK4819469.1"/>
    <property type="molecule type" value="Genomic_DNA"/>
</dbReference>
<evidence type="ECO:0000313" key="1">
    <source>
        <dbReference type="EMBL" id="KAK4819469.1"/>
    </source>
</evidence>
<gene>
    <name evidence="1" type="ORF">QYF61_004695</name>
</gene>
<keyword evidence="2" id="KW-1185">Reference proteome</keyword>
<sequence>MPVNGKMSTRSLAAKRANRILGCIKHSITSWSKEVIISLYSALVQPHLQYCVQFWAPQFKKDVKVLEYVQRRATNLVKGLEGMSYKERLRTLDLSSLEKRRLRGDLIALCSFRKKGSGERGADLFLLVSSDRTHGNGSKLHQGRVRLDIRKHFFTERVVKHRLPREVVDAPSLSVFKRHLDNALNNML</sequence>
<dbReference type="Proteomes" id="UP001333110">
    <property type="component" value="Unassembled WGS sequence"/>
</dbReference>
<organism evidence="1 2">
    <name type="scientific">Mycteria americana</name>
    <name type="common">Wood stork</name>
    <dbReference type="NCBI Taxonomy" id="33587"/>
    <lineage>
        <taxon>Eukaryota</taxon>
        <taxon>Metazoa</taxon>
        <taxon>Chordata</taxon>
        <taxon>Craniata</taxon>
        <taxon>Vertebrata</taxon>
        <taxon>Euteleostomi</taxon>
        <taxon>Archelosauria</taxon>
        <taxon>Archosauria</taxon>
        <taxon>Dinosauria</taxon>
        <taxon>Saurischia</taxon>
        <taxon>Theropoda</taxon>
        <taxon>Coelurosauria</taxon>
        <taxon>Aves</taxon>
        <taxon>Neognathae</taxon>
        <taxon>Neoaves</taxon>
        <taxon>Aequornithes</taxon>
        <taxon>Ciconiiformes</taxon>
        <taxon>Ciconiidae</taxon>
        <taxon>Mycteria</taxon>
    </lineage>
</organism>
<protein>
    <recommendedName>
        <fullName evidence="3">Reverse transcriptase</fullName>
    </recommendedName>
</protein>
<proteinExistence type="predicted"/>
<dbReference type="AlphaFoldDB" id="A0AAN7RT62"/>